<evidence type="ECO:0000313" key="2">
    <source>
        <dbReference type="EMBL" id="QFZ72237.1"/>
    </source>
</evidence>
<accession>A0A5Q0L6Q2</accession>
<evidence type="ECO:0000256" key="1">
    <source>
        <dbReference type="SAM" id="MobiDB-lite"/>
    </source>
</evidence>
<dbReference type="AlphaFoldDB" id="A0A5Q0L6Q2"/>
<protein>
    <submittedName>
        <fullName evidence="2">Uncharacterized protein</fullName>
    </submittedName>
</protein>
<feature type="compositionally biased region" description="Basic residues" evidence="1">
    <location>
        <begin position="27"/>
        <end position="43"/>
    </location>
</feature>
<feature type="region of interest" description="Disordered" evidence="1">
    <location>
        <begin position="1"/>
        <end position="62"/>
    </location>
</feature>
<sequence>MSGGSVVRGPVECEVPDRSRTPLSARGTRHAARGTRHAARGTRHAAGAEEVSGQDAAWRDVR</sequence>
<gene>
    <name evidence="2" type="ORF">GFH48_02275</name>
</gene>
<reference evidence="2 3" key="1">
    <citation type="submission" date="2019-10" db="EMBL/GenBank/DDBJ databases">
        <title>A novel species.</title>
        <authorList>
            <person name="Gao J."/>
        </authorList>
    </citation>
    <scope>NUCLEOTIDE SEQUENCE [LARGE SCALE GENOMIC DNA]</scope>
    <source>
        <strain evidence="2 3">QMT-28</strain>
    </source>
</reference>
<dbReference type="KEGG" id="sfy:GFH48_02275"/>
<organism evidence="2 3">
    <name type="scientific">Streptomyces fagopyri</name>
    <dbReference type="NCBI Taxonomy" id="2662397"/>
    <lineage>
        <taxon>Bacteria</taxon>
        <taxon>Bacillati</taxon>
        <taxon>Actinomycetota</taxon>
        <taxon>Actinomycetes</taxon>
        <taxon>Kitasatosporales</taxon>
        <taxon>Streptomycetaceae</taxon>
        <taxon>Streptomyces</taxon>
    </lineage>
</organism>
<proteinExistence type="predicted"/>
<dbReference type="EMBL" id="CP045643">
    <property type="protein sequence ID" value="QFZ72237.1"/>
    <property type="molecule type" value="Genomic_DNA"/>
</dbReference>
<dbReference type="Proteomes" id="UP000326179">
    <property type="component" value="Chromosome"/>
</dbReference>
<evidence type="ECO:0000313" key="3">
    <source>
        <dbReference type="Proteomes" id="UP000326179"/>
    </source>
</evidence>
<name>A0A5Q0L6Q2_9ACTN</name>
<keyword evidence="3" id="KW-1185">Reference proteome</keyword>